<gene>
    <name evidence="2" type="ORF">R6Y95_07750</name>
</gene>
<feature type="region of interest" description="Disordered" evidence="1">
    <location>
        <begin position="117"/>
        <end position="138"/>
    </location>
</feature>
<organism evidence="2 3">
    <name type="scientific">Methanoculleus palmolei</name>
    <dbReference type="NCBI Taxonomy" id="72612"/>
    <lineage>
        <taxon>Archaea</taxon>
        <taxon>Methanobacteriati</taxon>
        <taxon>Methanobacteriota</taxon>
        <taxon>Stenosarchaea group</taxon>
        <taxon>Methanomicrobia</taxon>
        <taxon>Methanomicrobiales</taxon>
        <taxon>Methanomicrobiaceae</taxon>
        <taxon>Methanoculleus</taxon>
    </lineage>
</organism>
<evidence type="ECO:0000313" key="3">
    <source>
        <dbReference type="Proteomes" id="UP001626603"/>
    </source>
</evidence>
<dbReference type="AlphaFoldDB" id="A0ABD8A874"/>
<evidence type="ECO:0008006" key="4">
    <source>
        <dbReference type="Google" id="ProtNLM"/>
    </source>
</evidence>
<evidence type="ECO:0000313" key="2">
    <source>
        <dbReference type="EMBL" id="WOX55355.1"/>
    </source>
</evidence>
<sequence length="254" mass="27843">MCSEEEGEYPGEIDVPVSQCPMGITGVVVIVEMDMQGSSYGEELIQHSVDVSAAEIQAEREPCFVQGRQEGGIAEMAHLPASHVLHGDRHPVLLLDCCKISERLSKRQVRTVEKLEPGRETGVADHAPGTDLPATLQTSRRRQSDACLIGSRQLAMLISAVGEWTVYRRSKEKQASEQWRISWAASERISTVPVRAERVSRASGSSRSMDTTSSTLTPAWSSSDYPRDSGSRQQPAMFCNDRIVNGCCLPVGRV</sequence>
<accession>A0ABD8A874</accession>
<dbReference type="Proteomes" id="UP001626603">
    <property type="component" value="Chromosome"/>
</dbReference>
<name>A0ABD8A874_9EURY</name>
<keyword evidence="3" id="KW-1185">Reference proteome</keyword>
<reference evidence="2 3" key="1">
    <citation type="submission" date="2023-10" db="EMBL/GenBank/DDBJ databases">
        <title>The complete genome sequence of Methanoculleus palmolei DSM 4273.</title>
        <authorList>
            <person name="Lai S.-J."/>
            <person name="You Y.-T."/>
            <person name="Chen S.-C."/>
        </authorList>
    </citation>
    <scope>NUCLEOTIDE SEQUENCE [LARGE SCALE GENOMIC DNA]</scope>
    <source>
        <strain evidence="2 3">DSM 4273</strain>
    </source>
</reference>
<dbReference type="EMBL" id="CP137641">
    <property type="protein sequence ID" value="WOX55355.1"/>
    <property type="molecule type" value="Genomic_DNA"/>
</dbReference>
<feature type="compositionally biased region" description="Low complexity" evidence="1">
    <location>
        <begin position="203"/>
        <end position="217"/>
    </location>
</feature>
<protein>
    <recommendedName>
        <fullName evidence="4">CheW-like domain-containing protein</fullName>
    </recommendedName>
</protein>
<proteinExistence type="predicted"/>
<feature type="region of interest" description="Disordered" evidence="1">
    <location>
        <begin position="197"/>
        <end position="232"/>
    </location>
</feature>
<evidence type="ECO:0000256" key="1">
    <source>
        <dbReference type="SAM" id="MobiDB-lite"/>
    </source>
</evidence>